<dbReference type="PANTHER" id="PTHR24379:SF121">
    <property type="entry name" value="C2H2-TYPE DOMAIN-CONTAINING PROTEIN"/>
    <property type="match status" value="1"/>
</dbReference>
<dbReference type="GO" id="GO:0048598">
    <property type="term" value="P:embryonic morphogenesis"/>
    <property type="evidence" value="ECO:0007669"/>
    <property type="project" value="UniProtKB-ARBA"/>
</dbReference>
<feature type="domain" description="C2H2-type" evidence="7">
    <location>
        <begin position="510"/>
        <end position="537"/>
    </location>
</feature>
<reference evidence="8 9" key="1">
    <citation type="journal article" date="2019" name="Sci. Rep.">
        <title>Orb-weaving spider Araneus ventricosus genome elucidates the spidroin gene catalogue.</title>
        <authorList>
            <person name="Kono N."/>
            <person name="Nakamura H."/>
            <person name="Ohtoshi R."/>
            <person name="Moran D.A.P."/>
            <person name="Shinohara A."/>
            <person name="Yoshida Y."/>
            <person name="Fujiwara M."/>
            <person name="Mori M."/>
            <person name="Tomita M."/>
            <person name="Arakawa K."/>
        </authorList>
    </citation>
    <scope>NUCLEOTIDE SEQUENCE [LARGE SCALE GENOMIC DNA]</scope>
</reference>
<name>A0A4Y2G8A5_ARAVE</name>
<dbReference type="FunFam" id="3.30.160.60:FF:000624">
    <property type="entry name" value="zinc finger protein 697"/>
    <property type="match status" value="2"/>
</dbReference>
<evidence type="ECO:0000256" key="5">
    <source>
        <dbReference type="PROSITE-ProRule" id="PRU00042"/>
    </source>
</evidence>
<keyword evidence="1" id="KW-0479">Metal-binding</keyword>
<feature type="domain" description="C2H2-type" evidence="7">
    <location>
        <begin position="1201"/>
        <end position="1228"/>
    </location>
</feature>
<feature type="domain" description="C2H2-type" evidence="7">
    <location>
        <begin position="764"/>
        <end position="791"/>
    </location>
</feature>
<protein>
    <submittedName>
        <fullName evidence="8">Zinc finger protein 208</fullName>
    </submittedName>
</protein>
<feature type="domain" description="C2H2-type" evidence="7">
    <location>
        <begin position="1313"/>
        <end position="1340"/>
    </location>
</feature>
<dbReference type="Proteomes" id="UP000499080">
    <property type="component" value="Unassembled WGS sequence"/>
</dbReference>
<proteinExistence type="predicted"/>
<dbReference type="Pfam" id="PF00096">
    <property type="entry name" value="zf-C2H2"/>
    <property type="match status" value="6"/>
</dbReference>
<feature type="domain" description="C2H2-type" evidence="7">
    <location>
        <begin position="1174"/>
        <end position="1202"/>
    </location>
</feature>
<feature type="domain" description="C2H2-type" evidence="7">
    <location>
        <begin position="792"/>
        <end position="814"/>
    </location>
</feature>
<dbReference type="PANTHER" id="PTHR24379">
    <property type="entry name" value="KRAB AND ZINC FINGER DOMAIN-CONTAINING"/>
    <property type="match status" value="1"/>
</dbReference>
<gene>
    <name evidence="8" type="primary">ZNF208_1</name>
    <name evidence="8" type="ORF">AVEN_238180_1</name>
</gene>
<organism evidence="8 9">
    <name type="scientific">Araneus ventricosus</name>
    <name type="common">Orbweaver spider</name>
    <name type="synonym">Epeira ventricosa</name>
    <dbReference type="NCBI Taxonomy" id="182803"/>
    <lineage>
        <taxon>Eukaryota</taxon>
        <taxon>Metazoa</taxon>
        <taxon>Ecdysozoa</taxon>
        <taxon>Arthropoda</taxon>
        <taxon>Chelicerata</taxon>
        <taxon>Arachnida</taxon>
        <taxon>Araneae</taxon>
        <taxon>Araneomorphae</taxon>
        <taxon>Entelegynae</taxon>
        <taxon>Araneoidea</taxon>
        <taxon>Araneidae</taxon>
        <taxon>Araneus</taxon>
    </lineage>
</organism>
<dbReference type="InterPro" id="IPR036236">
    <property type="entry name" value="Znf_C2H2_sf"/>
</dbReference>
<feature type="domain" description="C2H2-type" evidence="7">
    <location>
        <begin position="302"/>
        <end position="330"/>
    </location>
</feature>
<feature type="domain" description="C2H2-type" evidence="7">
    <location>
        <begin position="361"/>
        <end position="383"/>
    </location>
</feature>
<dbReference type="SMART" id="SM00355">
    <property type="entry name" value="ZnF_C2H2"/>
    <property type="match status" value="24"/>
</dbReference>
<dbReference type="PROSITE" id="PS50157">
    <property type="entry name" value="ZINC_FINGER_C2H2_2"/>
    <property type="match status" value="23"/>
</dbReference>
<feature type="domain" description="C2H2-type" evidence="7">
    <location>
        <begin position="103"/>
        <end position="130"/>
    </location>
</feature>
<evidence type="ECO:0000313" key="9">
    <source>
        <dbReference type="Proteomes" id="UP000499080"/>
    </source>
</evidence>
<dbReference type="OrthoDB" id="6077919at2759"/>
<dbReference type="EMBL" id="BGPR01001273">
    <property type="protein sequence ID" value="GBM49823.1"/>
    <property type="molecule type" value="Genomic_DNA"/>
</dbReference>
<feature type="domain" description="C2H2-type" evidence="7">
    <location>
        <begin position="819"/>
        <end position="847"/>
    </location>
</feature>
<keyword evidence="4" id="KW-0862">Zinc</keyword>
<evidence type="ECO:0000256" key="6">
    <source>
        <dbReference type="SAM" id="MobiDB-lite"/>
    </source>
</evidence>
<evidence type="ECO:0000256" key="1">
    <source>
        <dbReference type="ARBA" id="ARBA00022723"/>
    </source>
</evidence>
<feature type="domain" description="C2H2-type" evidence="7">
    <location>
        <begin position="878"/>
        <end position="905"/>
    </location>
</feature>
<comment type="caution">
    <text evidence="8">The sequence shown here is derived from an EMBL/GenBank/DDBJ whole genome shotgun (WGS) entry which is preliminary data.</text>
</comment>
<feature type="domain" description="C2H2-type" evidence="7">
    <location>
        <begin position="1119"/>
        <end position="1146"/>
    </location>
</feature>
<keyword evidence="2" id="KW-0677">Repeat</keyword>
<evidence type="ECO:0000256" key="4">
    <source>
        <dbReference type="ARBA" id="ARBA00022833"/>
    </source>
</evidence>
<dbReference type="Pfam" id="PF12874">
    <property type="entry name" value="zf-met"/>
    <property type="match status" value="3"/>
</dbReference>
<feature type="domain" description="C2H2-type" evidence="7">
    <location>
        <begin position="131"/>
        <end position="154"/>
    </location>
</feature>
<feature type="domain" description="C2H2-type" evidence="7">
    <location>
        <begin position="17"/>
        <end position="39"/>
    </location>
</feature>
<evidence type="ECO:0000259" key="7">
    <source>
        <dbReference type="PROSITE" id="PS50157"/>
    </source>
</evidence>
<dbReference type="PROSITE" id="PS00028">
    <property type="entry name" value="ZINC_FINGER_C2H2_1"/>
    <property type="match status" value="22"/>
</dbReference>
<keyword evidence="3 5" id="KW-0863">Zinc-finger</keyword>
<dbReference type="SUPFAM" id="SSF57667">
    <property type="entry name" value="beta-beta-alpha zinc fingers"/>
    <property type="match status" value="14"/>
</dbReference>
<evidence type="ECO:0000256" key="2">
    <source>
        <dbReference type="ARBA" id="ARBA00022737"/>
    </source>
</evidence>
<feature type="domain" description="C2H2-type" evidence="7">
    <location>
        <begin position="565"/>
        <end position="589"/>
    </location>
</feature>
<sequence length="1382" mass="158635">MDTYDTDHNFEDIPSTYICGICNEIFNERNDFDDHIVSHGTKICAGNNASECSQAHVKRSSPEQTAEKEGQKSYHSKVCAAEQYLDESTYLEHVKNPEQKTVFSCSTCNELCSTRTSLKEYEQVYRGEKSYKCDECNQSFGFHFNFISHKRVAHDKSPFQCEVCNKACKTKETLEGHSSNKNKKLLDASNPDSENTFVSNLDNSNQVHKEPFVQGRIIKKEQQESLQCQTSEKIRSRVPFPNERCKFMCDICNKFCVSKNSLKEHKLVHSGERPHKCEKCLRTFRFYYNFLRHQLTHEKPSLECKICFKVYAIKDSLKKHFFAHHAHESPDGFNCSLCEKRLSGIDSLWQHYLNHVNRYSFKCKVCNKGFGTRSALKSHTRIHPDPLCKTAASSPSDVRCNSRSKHVATENPGSSELHEFKCNTCGRNFQNVILLRKHMPSHSELVKNRVLQSGKNIKNCQVVIGESLFQNSEDKQPSQKKEISVIGQYEKYVHDSDVVSEQNHKGKGKYICRTCNKRFKAQKCLVEHESIHSGEKPYKCEKCSKRFRFHNNFIRHTLIHGKPTYECEACNKVFFTKDALKKHSVSHSNLGIQSVSASTDEDRATSNSVLNNACNNIKELVATDNSTGSNQIHIELQTQERAEEKPQEISFQSKSNCDENINDKYNVNKAFFSTSDDQCFRDELQPDSDPCPLNEIQEGISKQKMTLETAVKIEDTDSVHQSKSILEFSRSSDNMEVKEKELLNVSGSSDVVFSLQHCKGKGKYFCNICNKRFQGKKRLEEHKTTHNEKKLYKCDKCSRNFGFYRNFFKHALTHGKPSFKCEVCQKIFITKDILKEHFNRKHSHKPKNSFKCALCGKVLLSKQSLQRHYLIHTGEKPFTCEICNKGFTRKYYLFIHQHTHVNDKYFDCSSCGKAFNSQYLLKRHCENELHCKKVKLSIKFCNKNFQNEAAPQIHALDHVKDTNISILCSDRDSVNDQSTTNKNIQSSKKIETSKSELIEESISTPDDQSIRDKSQSDSVSYPLNEILGKISMQKKTLDTAVKTVDTDSSYQSKSILEFPVQDQISTMKPVLAFAESIHAQEEISQSSDNLVCQEKELLSVSNSSHAMFSEQNCKGKGKHICATCKKRFKAKKSLEEHESVHSGEKPYKCDKCSRSFGFYGNFVRHSLMHGKPSFECEICNKKFQTKEYLKRHKLSKHSNNFKCEICEKKLSTKLNLQNHYLTHTVEKPFTCDICNEIFARKSLLTQHEQTHTDKQNMLQDKISTVKPGLVFAESNQKQEEKSQFLDNSVYKEKVSKSSYVIFSKQNCKGKGKYICATCKKRFNGKKALEEHESIHSGEKPYKCDKCSQSFGFYVSHKNGGRGINRLCLLSPLLPTATPLLLV</sequence>
<feature type="domain" description="C2H2-type" evidence="7">
    <location>
        <begin position="247"/>
        <end position="274"/>
    </location>
</feature>
<dbReference type="FunFam" id="3.30.160.60:FF:000100">
    <property type="entry name" value="Zinc finger 45-like"/>
    <property type="match status" value="1"/>
</dbReference>
<feature type="domain" description="C2H2-type" evidence="7">
    <location>
        <begin position="420"/>
        <end position="443"/>
    </location>
</feature>
<feature type="domain" description="C2H2-type" evidence="7">
    <location>
        <begin position="906"/>
        <end position="935"/>
    </location>
</feature>
<feature type="domain" description="C2H2-type" evidence="7">
    <location>
        <begin position="1147"/>
        <end position="1169"/>
    </location>
</feature>
<keyword evidence="9" id="KW-1185">Reference proteome</keyword>
<feature type="domain" description="C2H2-type" evidence="7">
    <location>
        <begin position="538"/>
        <end position="560"/>
    </location>
</feature>
<feature type="region of interest" description="Disordered" evidence="6">
    <location>
        <begin position="995"/>
        <end position="1017"/>
    </location>
</feature>
<dbReference type="FunFam" id="3.30.160.60:FF:000446">
    <property type="entry name" value="Zinc finger protein"/>
    <property type="match status" value="1"/>
</dbReference>
<feature type="domain" description="C2H2-type" evidence="7">
    <location>
        <begin position="1229"/>
        <end position="1256"/>
    </location>
</feature>
<feature type="domain" description="C2H2-type" evidence="7">
    <location>
        <begin position="275"/>
        <end position="297"/>
    </location>
</feature>
<evidence type="ECO:0000313" key="8">
    <source>
        <dbReference type="EMBL" id="GBM49823.1"/>
    </source>
</evidence>
<dbReference type="GO" id="GO:0005634">
    <property type="term" value="C:nucleus"/>
    <property type="evidence" value="ECO:0007669"/>
    <property type="project" value="UniProtKB-ARBA"/>
</dbReference>
<dbReference type="InterPro" id="IPR013087">
    <property type="entry name" value="Znf_C2H2_type"/>
</dbReference>
<evidence type="ECO:0000256" key="3">
    <source>
        <dbReference type="ARBA" id="ARBA00022771"/>
    </source>
</evidence>
<dbReference type="GO" id="GO:0008270">
    <property type="term" value="F:zinc ion binding"/>
    <property type="evidence" value="ECO:0007669"/>
    <property type="project" value="UniProtKB-KW"/>
</dbReference>
<dbReference type="Gene3D" id="3.30.160.60">
    <property type="entry name" value="Classic Zinc Finger"/>
    <property type="match status" value="17"/>
</dbReference>
<feature type="domain" description="C2H2-type" evidence="7">
    <location>
        <begin position="850"/>
        <end position="877"/>
    </location>
</feature>
<accession>A0A4Y2G8A5</accession>